<dbReference type="OrthoDB" id="2411709at2"/>
<feature type="transmembrane region" description="Helical" evidence="1">
    <location>
        <begin position="30"/>
        <end position="51"/>
    </location>
</feature>
<evidence type="ECO:0000259" key="2">
    <source>
        <dbReference type="Pfam" id="PF02517"/>
    </source>
</evidence>
<gene>
    <name evidence="3" type="ORF">N801_16220</name>
</gene>
<keyword evidence="4" id="KW-1185">Reference proteome</keyword>
<feature type="transmembrane region" description="Helical" evidence="1">
    <location>
        <begin position="57"/>
        <end position="78"/>
    </location>
</feature>
<feature type="transmembrane region" description="Helical" evidence="1">
    <location>
        <begin position="191"/>
        <end position="209"/>
    </location>
</feature>
<reference evidence="3 4" key="1">
    <citation type="submission" date="2013-08" db="EMBL/GenBank/DDBJ databases">
        <title>The genome sequence of Knoellia aerolata.</title>
        <authorList>
            <person name="Zhu W."/>
            <person name="Wang G."/>
        </authorList>
    </citation>
    <scope>NUCLEOTIDE SEQUENCE [LARGE SCALE GENOMIC DNA]</scope>
    <source>
        <strain evidence="3 4">DSM 18566</strain>
    </source>
</reference>
<feature type="transmembrane region" description="Helical" evidence="1">
    <location>
        <begin position="238"/>
        <end position="259"/>
    </location>
</feature>
<dbReference type="eggNOG" id="COG1266">
    <property type="taxonomic scope" value="Bacteria"/>
</dbReference>
<evidence type="ECO:0000313" key="3">
    <source>
        <dbReference type="EMBL" id="KGN40212.1"/>
    </source>
</evidence>
<name>A0A0A0JVV0_9MICO</name>
<feature type="transmembrane region" description="Helical" evidence="1">
    <location>
        <begin position="106"/>
        <end position="128"/>
    </location>
</feature>
<dbReference type="EMBL" id="AVPL01000049">
    <property type="protein sequence ID" value="KGN40212.1"/>
    <property type="molecule type" value="Genomic_DNA"/>
</dbReference>
<keyword evidence="1" id="KW-0472">Membrane</keyword>
<dbReference type="AlphaFoldDB" id="A0A0A0JVV0"/>
<proteinExistence type="predicted"/>
<dbReference type="STRING" id="1385519.N801_16220"/>
<feature type="transmembrane region" description="Helical" evidence="1">
    <location>
        <begin position="161"/>
        <end position="179"/>
    </location>
</feature>
<keyword evidence="1" id="KW-1133">Transmembrane helix</keyword>
<comment type="caution">
    <text evidence="3">The sequence shown here is derived from an EMBL/GenBank/DDBJ whole genome shotgun (WGS) entry which is preliminary data.</text>
</comment>
<dbReference type="RefSeq" id="WP_035939389.1">
    <property type="nucleotide sequence ID" value="NZ_AVPL01000049.1"/>
</dbReference>
<dbReference type="Proteomes" id="UP000030013">
    <property type="component" value="Unassembled WGS sequence"/>
</dbReference>
<accession>A0A0A0JVV0</accession>
<keyword evidence="1" id="KW-0812">Transmembrane</keyword>
<protein>
    <recommendedName>
        <fullName evidence="2">CAAX prenyl protease 2/Lysostaphin resistance protein A-like domain-containing protein</fullName>
    </recommendedName>
</protein>
<dbReference type="InterPro" id="IPR003675">
    <property type="entry name" value="Rce1/LyrA-like_dom"/>
</dbReference>
<feature type="transmembrane region" description="Helical" evidence="1">
    <location>
        <begin position="215"/>
        <end position="231"/>
    </location>
</feature>
<dbReference type="Pfam" id="PF02517">
    <property type="entry name" value="Rce1-like"/>
    <property type="match status" value="1"/>
</dbReference>
<evidence type="ECO:0000313" key="4">
    <source>
        <dbReference type="Proteomes" id="UP000030013"/>
    </source>
</evidence>
<dbReference type="GO" id="GO:0080120">
    <property type="term" value="P:CAAX-box protein maturation"/>
    <property type="evidence" value="ECO:0007669"/>
    <property type="project" value="UniProtKB-ARBA"/>
</dbReference>
<feature type="domain" description="CAAX prenyl protease 2/Lysostaphin resistance protein A-like" evidence="2">
    <location>
        <begin position="161"/>
        <end position="246"/>
    </location>
</feature>
<dbReference type="GO" id="GO:0004175">
    <property type="term" value="F:endopeptidase activity"/>
    <property type="evidence" value="ECO:0007669"/>
    <property type="project" value="UniProtKB-ARBA"/>
</dbReference>
<evidence type="ECO:0000256" key="1">
    <source>
        <dbReference type="SAM" id="Phobius"/>
    </source>
</evidence>
<organism evidence="3 4">
    <name type="scientific">Knoellia aerolata DSM 18566</name>
    <dbReference type="NCBI Taxonomy" id="1385519"/>
    <lineage>
        <taxon>Bacteria</taxon>
        <taxon>Bacillati</taxon>
        <taxon>Actinomycetota</taxon>
        <taxon>Actinomycetes</taxon>
        <taxon>Micrococcales</taxon>
        <taxon>Intrasporangiaceae</taxon>
        <taxon>Knoellia</taxon>
    </lineage>
</organism>
<sequence length="260" mass="28254">MTTYEPTAQQFHRTPTTATVEQHSIARSMVLHLLPGAVLATLFYLAAPVAVQAGYPPIFAGVLAATVVVVGGELGWLMREAQRQTGSRSLGSTLPFRPGAVTWRKVLLVVGLVTWGLAVSVLSIGSSIKDSFFTWMPEWALDPLPTSFADSGSSSAQATTAVGYLLILVLAGPFIEELYFRGYLLPRIGRFGGWAPLINVTLFACYHLWKPWDVLNLILILGPAVYVVWRLKDIRISIAVHVALNGLGWALNVAPPLLFD</sequence>